<dbReference type="GO" id="GO:0006633">
    <property type="term" value="P:fatty acid biosynthetic process"/>
    <property type="evidence" value="ECO:0007669"/>
    <property type="project" value="TreeGrafter"/>
</dbReference>
<dbReference type="CDD" id="cd05233">
    <property type="entry name" value="SDR_c"/>
    <property type="match status" value="1"/>
</dbReference>
<evidence type="ECO:0000313" key="5">
    <source>
        <dbReference type="Proteomes" id="UP000059419"/>
    </source>
</evidence>
<keyword evidence="2 4" id="KW-0560">Oxidoreductase</keyword>
<organism evidence="4 5">
    <name type="scientific">Duffyella gerundensis</name>
    <dbReference type="NCBI Taxonomy" id="1619313"/>
    <lineage>
        <taxon>Bacteria</taxon>
        <taxon>Pseudomonadati</taxon>
        <taxon>Pseudomonadota</taxon>
        <taxon>Gammaproteobacteria</taxon>
        <taxon>Enterobacterales</taxon>
        <taxon>Erwiniaceae</taxon>
        <taxon>Duffyella</taxon>
    </lineage>
</organism>
<evidence type="ECO:0000259" key="3">
    <source>
        <dbReference type="SMART" id="SM00822"/>
    </source>
</evidence>
<dbReference type="Gene3D" id="3.40.50.720">
    <property type="entry name" value="NAD(P)-binding Rossmann-like Domain"/>
    <property type="match status" value="1"/>
</dbReference>
<dbReference type="RefSeq" id="WP_067435696.1">
    <property type="nucleotide sequence ID" value="NZ_JACSXG010000003.1"/>
</dbReference>
<keyword evidence="5" id="KW-1185">Reference proteome</keyword>
<accession>A0A0U5EDZ3</accession>
<dbReference type="SUPFAM" id="SSF51735">
    <property type="entry name" value="NAD(P)-binding Rossmann-fold domains"/>
    <property type="match status" value="1"/>
</dbReference>
<evidence type="ECO:0000256" key="1">
    <source>
        <dbReference type="ARBA" id="ARBA00006484"/>
    </source>
</evidence>
<dbReference type="OrthoDB" id="9803333at2"/>
<dbReference type="Proteomes" id="UP000059419">
    <property type="component" value="Plasmid pEM01"/>
</dbReference>
<dbReference type="Pfam" id="PF13561">
    <property type="entry name" value="adh_short_C2"/>
    <property type="match status" value="1"/>
</dbReference>
<comment type="similarity">
    <text evidence="1">Belongs to the short-chain dehydrogenases/reductases (SDR) family.</text>
</comment>
<reference evidence="5" key="1">
    <citation type="submission" date="2015-11" db="EMBL/GenBank/DDBJ databases">
        <authorList>
            <person name="Blom J."/>
        </authorList>
    </citation>
    <scope>NUCLEOTIDE SEQUENCE [LARGE SCALE GENOMIC DNA]</scope>
    <source>
        <plasmid evidence="5">pEM01</plasmid>
    </source>
</reference>
<geneLocation type="plasmid" evidence="5">
    <name>pEM01</name>
</geneLocation>
<dbReference type="GO" id="GO:0016616">
    <property type="term" value="F:oxidoreductase activity, acting on the CH-OH group of donors, NAD or NADP as acceptor"/>
    <property type="evidence" value="ECO:0007669"/>
    <property type="project" value="TreeGrafter"/>
</dbReference>
<dbReference type="PATRIC" id="fig|1619313.3.peg.3641"/>
<dbReference type="EMBL" id="LN907828">
    <property type="protein sequence ID" value="CUU25741.1"/>
    <property type="molecule type" value="Genomic_DNA"/>
</dbReference>
<dbReference type="AlphaFoldDB" id="A0A0U5EDZ3"/>
<dbReference type="KEGG" id="ege:EM595_p0041"/>
<proteinExistence type="inferred from homology"/>
<protein>
    <submittedName>
        <fullName evidence="4">Putative oxidoreductase YkvO</fullName>
        <ecNumber evidence="4">1.-.-.-</ecNumber>
    </submittedName>
</protein>
<name>A0A0U5EDZ3_9GAMM</name>
<dbReference type="PANTHER" id="PTHR42760">
    <property type="entry name" value="SHORT-CHAIN DEHYDROGENASES/REDUCTASES FAMILY MEMBER"/>
    <property type="match status" value="1"/>
</dbReference>
<dbReference type="FunFam" id="3.40.50.720:FF:000084">
    <property type="entry name" value="Short-chain dehydrogenase reductase"/>
    <property type="match status" value="1"/>
</dbReference>
<dbReference type="PRINTS" id="PR00081">
    <property type="entry name" value="GDHRDH"/>
</dbReference>
<dbReference type="SMART" id="SM00822">
    <property type="entry name" value="PKS_KR"/>
    <property type="match status" value="1"/>
</dbReference>
<dbReference type="EC" id="1.-.-.-" evidence="4"/>
<feature type="domain" description="Ketoreductase" evidence="3">
    <location>
        <begin position="7"/>
        <end position="186"/>
    </location>
</feature>
<gene>
    <name evidence="4" type="primary">ykvO1</name>
    <name evidence="4" type="ORF">EM595_p0041</name>
</gene>
<dbReference type="PRINTS" id="PR00080">
    <property type="entry name" value="SDRFAMILY"/>
</dbReference>
<evidence type="ECO:0000313" key="4">
    <source>
        <dbReference type="EMBL" id="CUU25741.1"/>
    </source>
</evidence>
<dbReference type="GO" id="GO:0048038">
    <property type="term" value="F:quinone binding"/>
    <property type="evidence" value="ECO:0007669"/>
    <property type="project" value="TreeGrafter"/>
</dbReference>
<dbReference type="InterPro" id="IPR036291">
    <property type="entry name" value="NAD(P)-bd_dom_sf"/>
</dbReference>
<dbReference type="InterPro" id="IPR002347">
    <property type="entry name" value="SDR_fam"/>
</dbReference>
<dbReference type="PANTHER" id="PTHR42760:SF133">
    <property type="entry name" value="3-OXOACYL-[ACYL-CARRIER-PROTEIN] REDUCTASE"/>
    <property type="match status" value="1"/>
</dbReference>
<evidence type="ECO:0000256" key="2">
    <source>
        <dbReference type="ARBA" id="ARBA00023002"/>
    </source>
</evidence>
<dbReference type="InterPro" id="IPR057326">
    <property type="entry name" value="KR_dom"/>
</dbReference>
<sequence length="243" mass="25771">MNRLENKVALILGGAKGIGLAISQRFAREGATTWFTSRRDEELAAARHTMENSARPLRADVSQLSELTRIAEVIKAESGQIDVLVINAGMAEYATIDEITPAHFDTTFGLNVRSPLFALQAALPLLKAGSSVVLIGSIADVIGTPGYGVYGASKAALRSFARTWTRELSARGIRINVVAPGPVDTEMMQAASDEIRNGIISTIPLARMGRPEEVANAALFLASDESSYIAGAEICVDGGLTQV</sequence>